<evidence type="ECO:0000256" key="1">
    <source>
        <dbReference type="ARBA" id="ARBA00000085"/>
    </source>
</evidence>
<dbReference type="InterPro" id="IPR035965">
    <property type="entry name" value="PAS-like_dom_sf"/>
</dbReference>
<dbReference type="InterPro" id="IPR036890">
    <property type="entry name" value="HATPase_C_sf"/>
</dbReference>
<dbReference type="CDD" id="cd00075">
    <property type="entry name" value="HATPase"/>
    <property type="match status" value="1"/>
</dbReference>
<evidence type="ECO:0000256" key="5">
    <source>
        <dbReference type="ARBA" id="ARBA00022777"/>
    </source>
</evidence>
<feature type="domain" description="PAS" evidence="7">
    <location>
        <begin position="521"/>
        <end position="576"/>
    </location>
</feature>
<dbReference type="SMART" id="SM00091">
    <property type="entry name" value="PAS"/>
    <property type="match status" value="5"/>
</dbReference>
<keyword evidence="3" id="KW-0597">Phosphoprotein</keyword>
<dbReference type="PANTHER" id="PTHR43304:SF1">
    <property type="entry name" value="PAC DOMAIN-CONTAINING PROTEIN"/>
    <property type="match status" value="1"/>
</dbReference>
<keyword evidence="4" id="KW-0808">Transferase</keyword>
<dbReference type="InterPro" id="IPR004358">
    <property type="entry name" value="Sig_transdc_His_kin-like_C"/>
</dbReference>
<dbReference type="InterPro" id="IPR052162">
    <property type="entry name" value="Sensor_kinase/Photoreceptor"/>
</dbReference>
<dbReference type="InterPro" id="IPR001610">
    <property type="entry name" value="PAC"/>
</dbReference>
<dbReference type="Gene3D" id="3.30.450.20">
    <property type="entry name" value="PAS domain"/>
    <property type="match status" value="5"/>
</dbReference>
<dbReference type="EMBL" id="CP117167">
    <property type="protein sequence ID" value="WCT12467.1"/>
    <property type="molecule type" value="Genomic_DNA"/>
</dbReference>
<dbReference type="PRINTS" id="PR00344">
    <property type="entry name" value="BCTRLSENSOR"/>
</dbReference>
<dbReference type="InterPro" id="IPR013655">
    <property type="entry name" value="PAS_fold_3"/>
</dbReference>
<evidence type="ECO:0000313" key="9">
    <source>
        <dbReference type="EMBL" id="WCT12467.1"/>
    </source>
</evidence>
<feature type="domain" description="Histidine kinase" evidence="6">
    <location>
        <begin position="650"/>
        <end position="866"/>
    </location>
</feature>
<dbReference type="Gene3D" id="1.10.287.130">
    <property type="match status" value="1"/>
</dbReference>
<dbReference type="PROSITE" id="PS50109">
    <property type="entry name" value="HIS_KIN"/>
    <property type="match status" value="1"/>
</dbReference>
<dbReference type="Pfam" id="PF08448">
    <property type="entry name" value="PAS_4"/>
    <property type="match status" value="1"/>
</dbReference>
<evidence type="ECO:0000256" key="3">
    <source>
        <dbReference type="ARBA" id="ARBA00022553"/>
    </source>
</evidence>
<dbReference type="InterPro" id="IPR036097">
    <property type="entry name" value="HisK_dim/P_sf"/>
</dbReference>
<reference evidence="9 10" key="1">
    <citation type="submission" date="2023-02" db="EMBL/GenBank/DDBJ databases">
        <title>Genome sequence of Mucilaginibacter jinjuensis strain KACC 16571.</title>
        <authorList>
            <person name="Kim S."/>
            <person name="Heo J."/>
            <person name="Kwon S.-W."/>
        </authorList>
    </citation>
    <scope>NUCLEOTIDE SEQUENCE [LARGE SCALE GENOMIC DNA]</scope>
    <source>
        <strain evidence="9 10">KACC 16571</strain>
    </source>
</reference>
<feature type="domain" description="PAC" evidence="8">
    <location>
        <begin position="344"/>
        <end position="396"/>
    </location>
</feature>
<evidence type="ECO:0000256" key="4">
    <source>
        <dbReference type="ARBA" id="ARBA00022679"/>
    </source>
</evidence>
<comment type="catalytic activity">
    <reaction evidence="1">
        <text>ATP + protein L-histidine = ADP + protein N-phospho-L-histidine.</text>
        <dbReference type="EC" id="2.7.13.3"/>
    </reaction>
</comment>
<evidence type="ECO:0000259" key="6">
    <source>
        <dbReference type="PROSITE" id="PS50109"/>
    </source>
</evidence>
<evidence type="ECO:0000259" key="8">
    <source>
        <dbReference type="PROSITE" id="PS50113"/>
    </source>
</evidence>
<dbReference type="SMART" id="SM00086">
    <property type="entry name" value="PAC"/>
    <property type="match status" value="3"/>
</dbReference>
<sequence>MNIASDINQDEIDILRTLIQEIPDPIGLYVGREMRIRVANKAIHKTWGKTETVVGKTFREALPELDDQSFYKLLDDVYTTGITYEAKQQRIDLLIDGEFKIHYFDFTYKPLKHTDGTVWGILNTAKDLTDVVLAQQRADEADARRQFTLEAAGIGNWDLNIVTNEVWWDDRCKELYGFNKDYNVPYDEVLRYMHPLDRPRVDEAVMASLDPSSGGVYDIRFRTIGADDNQLRWLHCKGRAYFDSENKPFRFSGIAQDITEQILADEKARSAEQLTQLAAEAAGAGTFFIDFINNETIYSPTLSKILSGVERSGQKRGDLLKFIHPDDVDKRKVAFDEALITGKLNYEVRFKWADGSVHWIKTLGSYVFDPEGKPVVLMGTSQDITAEVEAREEQKRLLWLMENSNDFISLSTHDGHVTYVNKTGLELMGFNNLEEAQRHNSEYLLPDEIEKLRVEINPLLLNDGRWEGNITYKHFITGEAIPGHGMSLLLREPVSGELLGRASLFRDLRPDIAARKALSDSEQLFRGITQASPTALWMSDENAMITYVNQIWVDWTGYPLESHLGEGWLNAVLKEDIEQAATKFLADYNDRKYHESQFRIRHTDGTTRWIVCTGNPQFTEAGDFFGYIGACVDITEQKQLQNQKDEFIGIASHELKTPVTSIKAYAQVLEAMFRKSGDERKANMIVKMNNQIDRLTSLIGDLLDVTKIQSGRLQFNDTLFDFNQLIQDMVEDLQRTTDKHQIITELKPIGEVYADKDRIGQVLTNLVTNAIKYSPDADKIIVQAEVIDNEVMVCVQDFGIGISHDKKDKVFEQFYRVSGDKQHTFPGLGLGLYISSEIIKREGGRIWVNSVQGKGSTFCFSLPIKK</sequence>
<keyword evidence="5" id="KW-0418">Kinase</keyword>
<feature type="domain" description="PAC" evidence="8">
    <location>
        <begin position="217"/>
        <end position="270"/>
    </location>
</feature>
<evidence type="ECO:0000259" key="7">
    <source>
        <dbReference type="PROSITE" id="PS50112"/>
    </source>
</evidence>
<organism evidence="9 10">
    <name type="scientific">Mucilaginibacter jinjuensis</name>
    <dbReference type="NCBI Taxonomy" id="1176721"/>
    <lineage>
        <taxon>Bacteria</taxon>
        <taxon>Pseudomonadati</taxon>
        <taxon>Bacteroidota</taxon>
        <taxon>Sphingobacteriia</taxon>
        <taxon>Sphingobacteriales</taxon>
        <taxon>Sphingobacteriaceae</taxon>
        <taxon>Mucilaginibacter</taxon>
    </lineage>
</organism>
<dbReference type="PANTHER" id="PTHR43304">
    <property type="entry name" value="PHYTOCHROME-LIKE PROTEIN CPH1"/>
    <property type="match status" value="1"/>
</dbReference>
<dbReference type="Pfam" id="PF02518">
    <property type="entry name" value="HATPase_c"/>
    <property type="match status" value="1"/>
</dbReference>
<dbReference type="RefSeq" id="WP_273630730.1">
    <property type="nucleotide sequence ID" value="NZ_CP117167.1"/>
</dbReference>
<name>A0ABY7T7Z1_9SPHI</name>
<dbReference type="InterPro" id="IPR005467">
    <property type="entry name" value="His_kinase_dom"/>
</dbReference>
<feature type="domain" description="PAC" evidence="8">
    <location>
        <begin position="594"/>
        <end position="646"/>
    </location>
</feature>
<accession>A0ABY7T7Z1</accession>
<dbReference type="Pfam" id="PF13188">
    <property type="entry name" value="PAS_8"/>
    <property type="match status" value="1"/>
</dbReference>
<evidence type="ECO:0000256" key="2">
    <source>
        <dbReference type="ARBA" id="ARBA00012438"/>
    </source>
</evidence>
<dbReference type="Proteomes" id="UP001216139">
    <property type="component" value="Chromosome"/>
</dbReference>
<dbReference type="SMART" id="SM00388">
    <property type="entry name" value="HisKA"/>
    <property type="match status" value="1"/>
</dbReference>
<protein>
    <recommendedName>
        <fullName evidence="2">histidine kinase</fullName>
        <ecNumber evidence="2">2.7.13.3</ecNumber>
    </recommendedName>
</protein>
<dbReference type="InterPro" id="IPR003594">
    <property type="entry name" value="HATPase_dom"/>
</dbReference>
<gene>
    <name evidence="9" type="ORF">PQO05_00795</name>
</gene>
<dbReference type="Pfam" id="PF00512">
    <property type="entry name" value="HisKA"/>
    <property type="match status" value="1"/>
</dbReference>
<proteinExistence type="predicted"/>
<dbReference type="PROSITE" id="PS50113">
    <property type="entry name" value="PAC"/>
    <property type="match status" value="3"/>
</dbReference>
<dbReference type="PROSITE" id="PS50112">
    <property type="entry name" value="PAS"/>
    <property type="match status" value="2"/>
</dbReference>
<dbReference type="EC" id="2.7.13.3" evidence="2"/>
<dbReference type="InterPro" id="IPR013656">
    <property type="entry name" value="PAS_4"/>
</dbReference>
<keyword evidence="10" id="KW-1185">Reference proteome</keyword>
<dbReference type="SMART" id="SM00387">
    <property type="entry name" value="HATPase_c"/>
    <property type="match status" value="1"/>
</dbReference>
<dbReference type="Gene3D" id="3.30.565.10">
    <property type="entry name" value="Histidine kinase-like ATPase, C-terminal domain"/>
    <property type="match status" value="1"/>
</dbReference>
<dbReference type="Pfam" id="PF08447">
    <property type="entry name" value="PAS_3"/>
    <property type="match status" value="3"/>
</dbReference>
<dbReference type="NCBIfam" id="TIGR00229">
    <property type="entry name" value="sensory_box"/>
    <property type="match status" value="2"/>
</dbReference>
<dbReference type="CDD" id="cd00082">
    <property type="entry name" value="HisKA"/>
    <property type="match status" value="1"/>
</dbReference>
<dbReference type="SUPFAM" id="SSF55874">
    <property type="entry name" value="ATPase domain of HSP90 chaperone/DNA topoisomerase II/histidine kinase"/>
    <property type="match status" value="1"/>
</dbReference>
<dbReference type="CDD" id="cd00130">
    <property type="entry name" value="PAS"/>
    <property type="match status" value="4"/>
</dbReference>
<dbReference type="SUPFAM" id="SSF47384">
    <property type="entry name" value="Homodimeric domain of signal transducing histidine kinase"/>
    <property type="match status" value="1"/>
</dbReference>
<evidence type="ECO:0000313" key="10">
    <source>
        <dbReference type="Proteomes" id="UP001216139"/>
    </source>
</evidence>
<dbReference type="InterPro" id="IPR003661">
    <property type="entry name" value="HisK_dim/P_dom"/>
</dbReference>
<dbReference type="SUPFAM" id="SSF55785">
    <property type="entry name" value="PYP-like sensor domain (PAS domain)"/>
    <property type="match status" value="5"/>
</dbReference>
<dbReference type="InterPro" id="IPR000700">
    <property type="entry name" value="PAS-assoc_C"/>
</dbReference>
<dbReference type="InterPro" id="IPR000014">
    <property type="entry name" value="PAS"/>
</dbReference>
<dbReference type="Gene3D" id="2.10.70.100">
    <property type="match status" value="1"/>
</dbReference>
<feature type="domain" description="PAS" evidence="7">
    <location>
        <begin position="393"/>
        <end position="463"/>
    </location>
</feature>